<name>A0AAJ0FBZ8_9PEZI</name>
<dbReference type="EMBL" id="MU839833">
    <property type="protein sequence ID" value="KAK1755924.1"/>
    <property type="molecule type" value="Genomic_DNA"/>
</dbReference>
<dbReference type="AlphaFoldDB" id="A0AAJ0FBZ8"/>
<evidence type="ECO:0000313" key="3">
    <source>
        <dbReference type="Proteomes" id="UP001239445"/>
    </source>
</evidence>
<feature type="region of interest" description="Disordered" evidence="1">
    <location>
        <begin position="212"/>
        <end position="231"/>
    </location>
</feature>
<evidence type="ECO:0000313" key="2">
    <source>
        <dbReference type="EMBL" id="KAK1755924.1"/>
    </source>
</evidence>
<reference evidence="2" key="1">
    <citation type="submission" date="2023-06" db="EMBL/GenBank/DDBJ databases">
        <title>Genome-scale phylogeny and comparative genomics of the fungal order Sordariales.</title>
        <authorList>
            <consortium name="Lawrence Berkeley National Laboratory"/>
            <person name="Hensen N."/>
            <person name="Bonometti L."/>
            <person name="Westerberg I."/>
            <person name="Brannstrom I.O."/>
            <person name="Guillou S."/>
            <person name="Cros-Aarteil S."/>
            <person name="Calhoun S."/>
            <person name="Haridas S."/>
            <person name="Kuo A."/>
            <person name="Mondo S."/>
            <person name="Pangilinan J."/>
            <person name="Riley R."/>
            <person name="Labutti K."/>
            <person name="Andreopoulos B."/>
            <person name="Lipzen A."/>
            <person name="Chen C."/>
            <person name="Yanf M."/>
            <person name="Daum C."/>
            <person name="Ng V."/>
            <person name="Clum A."/>
            <person name="Steindorff A."/>
            <person name="Ohm R."/>
            <person name="Martin F."/>
            <person name="Silar P."/>
            <person name="Natvig D."/>
            <person name="Lalanne C."/>
            <person name="Gautier V."/>
            <person name="Ament-Velasquez S.L."/>
            <person name="Kruys A."/>
            <person name="Hutchinson M.I."/>
            <person name="Powell A.J."/>
            <person name="Barry K."/>
            <person name="Miller A.N."/>
            <person name="Grigoriev I.V."/>
            <person name="Debuchy R."/>
            <person name="Gladieux P."/>
            <person name="Thoren M.H."/>
            <person name="Johannesson H."/>
        </authorList>
    </citation>
    <scope>NUCLEOTIDE SEQUENCE</scope>
    <source>
        <strain evidence="2">PSN4</strain>
    </source>
</reference>
<gene>
    <name evidence="2" type="ORF">QBC47DRAFT_200007</name>
</gene>
<accession>A0AAJ0FBZ8</accession>
<keyword evidence="3" id="KW-1185">Reference proteome</keyword>
<feature type="compositionally biased region" description="Polar residues" evidence="1">
    <location>
        <begin position="158"/>
        <end position="168"/>
    </location>
</feature>
<proteinExistence type="predicted"/>
<feature type="region of interest" description="Disordered" evidence="1">
    <location>
        <begin position="135"/>
        <end position="168"/>
    </location>
</feature>
<feature type="compositionally biased region" description="Polar residues" evidence="1">
    <location>
        <begin position="135"/>
        <end position="148"/>
    </location>
</feature>
<sequence length="231" mass="24965">MRICQVPGLPLPLPTPGLRESEDQVKIPVETPLRVCSGDPGRVHVFCQVISSGNYMLSDPAVRIGTDLLRRDVDSSSIFRSVHIVVATDTGEQDGGVAGAGESPQMICINRLLVDGTQSQTPGCRFVCSTQPETVQRNGARRSNSSPAESVVLREASPATSRPASRPQPHQLQFLVAGCAWVPELESRSAHRLPVGGVLLDESQRWLHRANLRQDGQPPNDGQIWVGKPSV</sequence>
<organism evidence="2 3">
    <name type="scientific">Echria macrotheca</name>
    <dbReference type="NCBI Taxonomy" id="438768"/>
    <lineage>
        <taxon>Eukaryota</taxon>
        <taxon>Fungi</taxon>
        <taxon>Dikarya</taxon>
        <taxon>Ascomycota</taxon>
        <taxon>Pezizomycotina</taxon>
        <taxon>Sordariomycetes</taxon>
        <taxon>Sordariomycetidae</taxon>
        <taxon>Sordariales</taxon>
        <taxon>Schizotheciaceae</taxon>
        <taxon>Echria</taxon>
    </lineage>
</organism>
<comment type="caution">
    <text evidence="2">The sequence shown here is derived from an EMBL/GenBank/DDBJ whole genome shotgun (WGS) entry which is preliminary data.</text>
</comment>
<dbReference type="Proteomes" id="UP001239445">
    <property type="component" value="Unassembled WGS sequence"/>
</dbReference>
<evidence type="ECO:0000256" key="1">
    <source>
        <dbReference type="SAM" id="MobiDB-lite"/>
    </source>
</evidence>
<protein>
    <submittedName>
        <fullName evidence="2">Uncharacterized protein</fullName>
    </submittedName>
</protein>